<keyword evidence="2" id="KW-0560">Oxidoreductase</keyword>
<dbReference type="InterPro" id="IPR036291">
    <property type="entry name" value="NAD(P)-bd_dom_sf"/>
</dbReference>
<evidence type="ECO:0000256" key="1">
    <source>
        <dbReference type="ARBA" id="ARBA00006484"/>
    </source>
</evidence>
<evidence type="ECO:0000313" key="3">
    <source>
        <dbReference type="EMBL" id="ARQ67867.1"/>
    </source>
</evidence>
<dbReference type="SUPFAM" id="SSF51735">
    <property type="entry name" value="NAD(P)-binding Rossmann-fold domains"/>
    <property type="match status" value="1"/>
</dbReference>
<dbReference type="NCBIfam" id="NF004513">
    <property type="entry name" value="PRK05854.1"/>
    <property type="match status" value="1"/>
</dbReference>
<dbReference type="Proteomes" id="UP000194218">
    <property type="component" value="Chromosome"/>
</dbReference>
<organism evidence="3 4">
    <name type="scientific">Streptomyces marincola</name>
    <dbReference type="NCBI Taxonomy" id="2878388"/>
    <lineage>
        <taxon>Bacteria</taxon>
        <taxon>Bacillati</taxon>
        <taxon>Actinomycetota</taxon>
        <taxon>Actinomycetes</taxon>
        <taxon>Kitasatosporales</taxon>
        <taxon>Streptomycetaceae</taxon>
        <taxon>Streptomyces</taxon>
    </lineage>
</organism>
<keyword evidence="4" id="KW-1185">Reference proteome</keyword>
<name>A0A1W7CSZ5_9ACTN</name>
<sequence length="322" mass="34673">MPKAIDIPVPDLAGRLALVTGASDGIGLNIAARLARAGAEVLMPVRDPAKGEAAARRIRERVPDARLDVRTLDLASLASVAAFADELLREGRPLHIHINNAGVMTPPTRQVTEDGFELQFATNHLGHFALTARLLPLLRAGAARVTTQVSVAAARNAVHWDDLGWEQRYHAQKSYASSKIATGLFGLELHRRATAEDWGIRSNLSHPGISPTNLLAAQPGIGRPRDTTAVRVIRGLSRRGILAGTPESAALTAVYAATSPEAEGGHLYGPSGPFHLGGAPAEQKMYAPLRSAEDGRRIWELSERLVGVRFPGMEEHRNENRR</sequence>
<dbReference type="PROSITE" id="PS00061">
    <property type="entry name" value="ADH_SHORT"/>
    <property type="match status" value="1"/>
</dbReference>
<dbReference type="OrthoDB" id="4577644at2"/>
<gene>
    <name evidence="3" type="ORF">CAG99_02585</name>
</gene>
<protein>
    <submittedName>
        <fullName evidence="3">Short chain dehydrogenase</fullName>
    </submittedName>
</protein>
<dbReference type="RefSeq" id="WP_086157391.1">
    <property type="nucleotide sequence ID" value="NZ_CP021121.1"/>
</dbReference>
<evidence type="ECO:0000256" key="2">
    <source>
        <dbReference type="ARBA" id="ARBA00023002"/>
    </source>
</evidence>
<dbReference type="AlphaFoldDB" id="A0A1W7CSZ5"/>
<dbReference type="PANTHER" id="PTHR24320:SF148">
    <property type="entry name" value="NAD(P)-BINDING ROSSMANN-FOLD SUPERFAMILY PROTEIN"/>
    <property type="match status" value="1"/>
</dbReference>
<proteinExistence type="inferred from homology"/>
<dbReference type="InterPro" id="IPR020904">
    <property type="entry name" value="Sc_DH/Rdtase_CS"/>
</dbReference>
<dbReference type="Pfam" id="PF00106">
    <property type="entry name" value="adh_short"/>
    <property type="match status" value="1"/>
</dbReference>
<evidence type="ECO:0000313" key="4">
    <source>
        <dbReference type="Proteomes" id="UP000194218"/>
    </source>
</evidence>
<dbReference type="InterPro" id="IPR002347">
    <property type="entry name" value="SDR_fam"/>
</dbReference>
<dbReference type="Gene3D" id="3.40.50.720">
    <property type="entry name" value="NAD(P)-binding Rossmann-like Domain"/>
    <property type="match status" value="1"/>
</dbReference>
<reference evidence="3 4" key="1">
    <citation type="submission" date="2017-05" db="EMBL/GenBank/DDBJ databases">
        <title>Complete genome sequence of Streptomyces sp. SCSIO 03032 revealed the diverse biosynthetic pathways for its bioactive secondary metabolites.</title>
        <authorList>
            <person name="Ma L."/>
            <person name="Zhu Y."/>
            <person name="Zhang W."/>
            <person name="Zhang G."/>
            <person name="Tian X."/>
            <person name="Zhang S."/>
            <person name="Zhang C."/>
        </authorList>
    </citation>
    <scope>NUCLEOTIDE SEQUENCE [LARGE SCALE GENOMIC DNA]</scope>
    <source>
        <strain evidence="3 4">SCSIO 03032</strain>
    </source>
</reference>
<comment type="similarity">
    <text evidence="1">Belongs to the short-chain dehydrogenases/reductases (SDR) family.</text>
</comment>
<dbReference type="KEGG" id="smao:CAG99_02585"/>
<dbReference type="PRINTS" id="PR00081">
    <property type="entry name" value="GDHRDH"/>
</dbReference>
<accession>A0A1W7CSZ5</accession>
<dbReference type="EMBL" id="CP021121">
    <property type="protein sequence ID" value="ARQ67867.1"/>
    <property type="molecule type" value="Genomic_DNA"/>
</dbReference>
<dbReference type="GO" id="GO:0016491">
    <property type="term" value="F:oxidoreductase activity"/>
    <property type="evidence" value="ECO:0007669"/>
    <property type="project" value="UniProtKB-KW"/>
</dbReference>
<dbReference type="PANTHER" id="PTHR24320">
    <property type="entry name" value="RETINOL DEHYDROGENASE"/>
    <property type="match status" value="1"/>
</dbReference>